<gene>
    <name evidence="3" type="ORF">ACFOKF_21340</name>
</gene>
<keyword evidence="1 3" id="KW-0378">Hydrolase</keyword>
<proteinExistence type="predicted"/>
<organism evidence="3 4">
    <name type="scientific">Sphingobium rhizovicinum</name>
    <dbReference type="NCBI Taxonomy" id="432308"/>
    <lineage>
        <taxon>Bacteria</taxon>
        <taxon>Pseudomonadati</taxon>
        <taxon>Pseudomonadota</taxon>
        <taxon>Alphaproteobacteria</taxon>
        <taxon>Sphingomonadales</taxon>
        <taxon>Sphingomonadaceae</taxon>
        <taxon>Sphingobium</taxon>
    </lineage>
</organism>
<dbReference type="RefSeq" id="WP_380798562.1">
    <property type="nucleotide sequence ID" value="NZ_JBHRVU010000005.1"/>
</dbReference>
<evidence type="ECO:0000259" key="2">
    <source>
        <dbReference type="Pfam" id="PF00561"/>
    </source>
</evidence>
<evidence type="ECO:0000313" key="4">
    <source>
        <dbReference type="Proteomes" id="UP001595681"/>
    </source>
</evidence>
<sequence length="268" mass="29121">MTFHRTYVDGRWGQVHVRIAPGPQDAPPLLMLHQTPKSGWIWEPLFARLAQGRTLIAPDTPGYGASDGPGEPVSIEDYAAEMLALMDRLAEQGVIAGGAFDAIGYHTGSLIATATANLAADRVRQLVLVSLGALTPKEKAGWLAQMPQEPPLLADGSHLIAMWQMIDGFTDPRASLRWKQDSLTENLRSGAGFYHGYRAVAAHDFFAGLERLAQPTLILNPEDDLWRETHRAAACVPQGRMVELCGAGHGLFAIETDIICDLVEAHLV</sequence>
<dbReference type="SUPFAM" id="SSF53474">
    <property type="entry name" value="alpha/beta-Hydrolases"/>
    <property type="match status" value="1"/>
</dbReference>
<accession>A0ABV7NLI6</accession>
<dbReference type="GO" id="GO:0016787">
    <property type="term" value="F:hydrolase activity"/>
    <property type="evidence" value="ECO:0007669"/>
    <property type="project" value="UniProtKB-KW"/>
</dbReference>
<feature type="domain" description="AB hydrolase-1" evidence="2">
    <location>
        <begin position="27"/>
        <end position="224"/>
    </location>
</feature>
<evidence type="ECO:0000313" key="3">
    <source>
        <dbReference type="EMBL" id="MFC3443707.1"/>
    </source>
</evidence>
<dbReference type="InterPro" id="IPR000073">
    <property type="entry name" value="AB_hydrolase_1"/>
</dbReference>
<protein>
    <submittedName>
        <fullName evidence="3">Alpha/beta fold hydrolase</fullName>
    </submittedName>
</protein>
<dbReference type="PANTHER" id="PTHR43798">
    <property type="entry name" value="MONOACYLGLYCEROL LIPASE"/>
    <property type="match status" value="1"/>
</dbReference>
<dbReference type="Proteomes" id="UP001595681">
    <property type="component" value="Unassembled WGS sequence"/>
</dbReference>
<reference evidence="4" key="1">
    <citation type="journal article" date="2019" name="Int. J. Syst. Evol. Microbiol.">
        <title>The Global Catalogue of Microorganisms (GCM) 10K type strain sequencing project: providing services to taxonomists for standard genome sequencing and annotation.</title>
        <authorList>
            <consortium name="The Broad Institute Genomics Platform"/>
            <consortium name="The Broad Institute Genome Sequencing Center for Infectious Disease"/>
            <person name="Wu L."/>
            <person name="Ma J."/>
        </authorList>
    </citation>
    <scope>NUCLEOTIDE SEQUENCE [LARGE SCALE GENOMIC DNA]</scope>
    <source>
        <strain evidence="4">CCM 7491</strain>
    </source>
</reference>
<dbReference type="Pfam" id="PF00561">
    <property type="entry name" value="Abhydrolase_1"/>
    <property type="match status" value="1"/>
</dbReference>
<evidence type="ECO:0000256" key="1">
    <source>
        <dbReference type="ARBA" id="ARBA00022801"/>
    </source>
</evidence>
<dbReference type="Gene3D" id="3.40.50.1820">
    <property type="entry name" value="alpha/beta hydrolase"/>
    <property type="match status" value="1"/>
</dbReference>
<dbReference type="InterPro" id="IPR029058">
    <property type="entry name" value="AB_hydrolase_fold"/>
</dbReference>
<keyword evidence="4" id="KW-1185">Reference proteome</keyword>
<name>A0ABV7NLI6_9SPHN</name>
<dbReference type="PANTHER" id="PTHR43798:SF31">
    <property type="entry name" value="AB HYDROLASE SUPERFAMILY PROTEIN YCLE"/>
    <property type="match status" value="1"/>
</dbReference>
<comment type="caution">
    <text evidence="3">The sequence shown here is derived from an EMBL/GenBank/DDBJ whole genome shotgun (WGS) entry which is preliminary data.</text>
</comment>
<dbReference type="EMBL" id="JBHRVU010000005">
    <property type="protein sequence ID" value="MFC3443707.1"/>
    <property type="molecule type" value="Genomic_DNA"/>
</dbReference>
<dbReference type="InterPro" id="IPR050266">
    <property type="entry name" value="AB_hydrolase_sf"/>
</dbReference>